<dbReference type="Proteomes" id="UP000091956">
    <property type="component" value="Unassembled WGS sequence"/>
</dbReference>
<dbReference type="STRING" id="342668.A0A1B8G7K8"/>
<dbReference type="Gene3D" id="1.10.246.130">
    <property type="match status" value="1"/>
</dbReference>
<dbReference type="Pfam" id="PF01019">
    <property type="entry name" value="G_glu_transpept"/>
    <property type="match status" value="1"/>
</dbReference>
<dbReference type="GeneID" id="28842731"/>
<dbReference type="PANTHER" id="PTHR43881">
    <property type="entry name" value="GAMMA-GLUTAMYLTRANSPEPTIDASE (AFU_ORTHOLOGUE AFUA_4G13580)"/>
    <property type="match status" value="1"/>
</dbReference>
<dbReference type="InterPro" id="IPR052896">
    <property type="entry name" value="GGT-like_enzyme"/>
</dbReference>
<dbReference type="InterPro" id="IPR029055">
    <property type="entry name" value="Ntn_hydrolases_N"/>
</dbReference>
<dbReference type="SUPFAM" id="SSF56235">
    <property type="entry name" value="N-terminal nucleophile aminohydrolases (Ntn hydrolases)"/>
    <property type="match status" value="1"/>
</dbReference>
<dbReference type="OrthoDB" id="2015213at2759"/>
<proteinExistence type="predicted"/>
<evidence type="ECO:0000313" key="2">
    <source>
        <dbReference type="EMBL" id="OBT91813.1"/>
    </source>
</evidence>
<reference evidence="2 3" key="1">
    <citation type="submission" date="2016-03" db="EMBL/GenBank/DDBJ databases">
        <title>Comparative genomics of Pseudogymnoascus destructans, the fungus causing white-nose syndrome of bats.</title>
        <authorList>
            <person name="Palmer J.M."/>
            <person name="Drees K.P."/>
            <person name="Foster J.T."/>
            <person name="Lindner D.L."/>
        </authorList>
    </citation>
    <scope>NUCLEOTIDE SEQUENCE [LARGE SCALE GENOMIC DNA]</scope>
    <source>
        <strain evidence="2 3">UAMH 10579</strain>
    </source>
</reference>
<dbReference type="PANTHER" id="PTHR43881:SF1">
    <property type="entry name" value="GAMMA-GLUTAMYLTRANSPEPTIDASE (AFU_ORTHOLOGUE AFUA_4G13580)"/>
    <property type="match status" value="1"/>
</dbReference>
<evidence type="ECO:0008006" key="4">
    <source>
        <dbReference type="Google" id="ProtNLM"/>
    </source>
</evidence>
<name>A0A1B8G7K8_9PEZI</name>
<sequence length="598" mass="62243">MALNAEAIPPSSNPAFAQFPSRRSVVHSTDGIIACTQPLAARCGLRILQQGGNAADAAVAVAAGLNMTEPCSTGIGGDMFCLYYDAKTKKVSAMNGSGRAGANCSLETIRKDLGLKEGQEGSIPLDSVHAVTVPGAAAGWVDTVESFGSGKLSISQILAPAIELGEKGFPVSEIAAASWQRGESSLRAASPNYAELLKSDSSSPDGYRAPGPGELFHNPNLSSTFRALATEGKAGFYSGRVGEALVKVLADRGGRLTAEDLSNHANLGTEHVSPIALTFNGQNAGKPFSADASHAVKLWEHPPNGQGIVALMALGILESLEAAGTIPAFKPEDHNTAPYLHAIIEALRIAFSDASWFVADPNAVRVPTAELLSSSYLATRAALFDPARATPVPTRGSPALNSCDTVYFAVTDAEGNAASFINSNYTGFGSAIVPQGCGFTLQNRAANFSLDKEHPNVLAPGKRPYHTIIPALTTNASDDSLHSVLGVMGGFMQPQGHVQVLLNMRAFGFNPQQALDAPRVCIGAGMPDEGEVLDVTVYVEEGVDEKVVEGLRGLGHKVQVVGGWERGLFGRGQVVKRGRDGVDSGGSDLRGDGGAYPA</sequence>
<keyword evidence="3" id="KW-1185">Reference proteome</keyword>
<gene>
    <name evidence="2" type="ORF">VE01_09345</name>
</gene>
<dbReference type="EMBL" id="KV460280">
    <property type="protein sequence ID" value="OBT91813.1"/>
    <property type="molecule type" value="Genomic_DNA"/>
</dbReference>
<dbReference type="InterPro" id="IPR043137">
    <property type="entry name" value="GGT_ssub_C"/>
</dbReference>
<dbReference type="PRINTS" id="PR01210">
    <property type="entry name" value="GGTRANSPTASE"/>
</dbReference>
<feature type="region of interest" description="Disordered" evidence="1">
    <location>
        <begin position="579"/>
        <end position="598"/>
    </location>
</feature>
<dbReference type="AlphaFoldDB" id="A0A1B8G7K8"/>
<protein>
    <recommendedName>
        <fullName evidence="4">Gamma-glutamyltransferase</fullName>
    </recommendedName>
</protein>
<evidence type="ECO:0000256" key="1">
    <source>
        <dbReference type="SAM" id="MobiDB-lite"/>
    </source>
</evidence>
<dbReference type="InterPro" id="IPR043138">
    <property type="entry name" value="GGT_lsub"/>
</dbReference>
<reference evidence="3" key="2">
    <citation type="journal article" date="2018" name="Nat. Commun.">
        <title>Extreme sensitivity to ultraviolet light in the fungal pathogen causing white-nose syndrome of bats.</title>
        <authorList>
            <person name="Palmer J.M."/>
            <person name="Drees K.P."/>
            <person name="Foster J.T."/>
            <person name="Lindner D.L."/>
        </authorList>
    </citation>
    <scope>NUCLEOTIDE SEQUENCE [LARGE SCALE GENOMIC DNA]</scope>
    <source>
        <strain evidence="3">UAMH 10579</strain>
    </source>
</reference>
<dbReference type="Gene3D" id="3.60.20.40">
    <property type="match status" value="1"/>
</dbReference>
<accession>A0A1B8G7K8</accession>
<organism evidence="2 3">
    <name type="scientific">Pseudogymnoascus verrucosus</name>
    <dbReference type="NCBI Taxonomy" id="342668"/>
    <lineage>
        <taxon>Eukaryota</taxon>
        <taxon>Fungi</taxon>
        <taxon>Dikarya</taxon>
        <taxon>Ascomycota</taxon>
        <taxon>Pezizomycotina</taxon>
        <taxon>Leotiomycetes</taxon>
        <taxon>Thelebolales</taxon>
        <taxon>Thelebolaceae</taxon>
        <taxon>Pseudogymnoascus</taxon>
    </lineage>
</organism>
<dbReference type="RefSeq" id="XP_018125546.1">
    <property type="nucleotide sequence ID" value="XM_018278759.2"/>
</dbReference>
<evidence type="ECO:0000313" key="3">
    <source>
        <dbReference type="Proteomes" id="UP000091956"/>
    </source>
</evidence>